<sequence length="191" mass="20028">MRRRIRSSRRRWGVAAALCGLLAPALASAQAPQPPPGAPAPEGPEGWRRGFGAKFYAGGSWQSFYSLAIYGASFGAAAGGTLEHVALWGGCEGFVGVTEFGLPARMIRPSFAVETHLGDFRLGGGAGMLVLAVTRATSTSSMTSAAFGFSGHLSYDLVTLDQHAIYLEARMNVDLASAILWGPSGALGFRY</sequence>
<name>A0ABT5CF48_9BACT</name>
<evidence type="ECO:0000256" key="1">
    <source>
        <dbReference type="SAM" id="SignalP"/>
    </source>
</evidence>
<feature type="chain" id="PRO_5045525642" description="Outer membrane protein beta-barrel domain-containing protein" evidence="1">
    <location>
        <begin position="30"/>
        <end position="191"/>
    </location>
</feature>
<reference evidence="2 3" key="1">
    <citation type="submission" date="2023-01" db="EMBL/GenBank/DDBJ databases">
        <title>Minimal conservation of predation-associated metabolite biosynthetic gene clusters underscores biosynthetic potential of Myxococcota including descriptions for ten novel species: Archangium lansinium sp. nov., Myxococcus landrumus sp. nov., Nannocystis bai.</title>
        <authorList>
            <person name="Ahearne A."/>
            <person name="Stevens C."/>
            <person name="Dowd S."/>
        </authorList>
    </citation>
    <scope>NUCLEOTIDE SEQUENCE [LARGE SCALE GENOMIC DNA]</scope>
    <source>
        <strain evidence="2 3">WIWO2</strain>
    </source>
</reference>
<evidence type="ECO:0000313" key="2">
    <source>
        <dbReference type="EMBL" id="MDC0684233.1"/>
    </source>
</evidence>
<gene>
    <name evidence="2" type="ORF">POL72_41305</name>
</gene>
<dbReference type="RefSeq" id="WP_272102357.1">
    <property type="nucleotide sequence ID" value="NZ_JAQNDK010000005.1"/>
</dbReference>
<evidence type="ECO:0008006" key="4">
    <source>
        <dbReference type="Google" id="ProtNLM"/>
    </source>
</evidence>
<feature type="signal peptide" evidence="1">
    <location>
        <begin position="1"/>
        <end position="29"/>
    </location>
</feature>
<keyword evidence="1" id="KW-0732">Signal</keyword>
<dbReference type="EMBL" id="JAQNDK010000005">
    <property type="protein sequence ID" value="MDC0684233.1"/>
    <property type="molecule type" value="Genomic_DNA"/>
</dbReference>
<protein>
    <recommendedName>
        <fullName evidence="4">Outer membrane protein beta-barrel domain-containing protein</fullName>
    </recommendedName>
</protein>
<evidence type="ECO:0000313" key="3">
    <source>
        <dbReference type="Proteomes" id="UP001217485"/>
    </source>
</evidence>
<organism evidence="2 3">
    <name type="scientific">Sorangium atrum</name>
    <dbReference type="NCBI Taxonomy" id="2995308"/>
    <lineage>
        <taxon>Bacteria</taxon>
        <taxon>Pseudomonadati</taxon>
        <taxon>Myxococcota</taxon>
        <taxon>Polyangia</taxon>
        <taxon>Polyangiales</taxon>
        <taxon>Polyangiaceae</taxon>
        <taxon>Sorangium</taxon>
    </lineage>
</organism>
<keyword evidence="3" id="KW-1185">Reference proteome</keyword>
<comment type="caution">
    <text evidence="2">The sequence shown here is derived from an EMBL/GenBank/DDBJ whole genome shotgun (WGS) entry which is preliminary data.</text>
</comment>
<proteinExistence type="predicted"/>
<dbReference type="Proteomes" id="UP001217485">
    <property type="component" value="Unassembled WGS sequence"/>
</dbReference>
<accession>A0ABT5CF48</accession>